<dbReference type="EMBL" id="AVOT02025461">
    <property type="protein sequence ID" value="MBW0516753.1"/>
    <property type="molecule type" value="Genomic_DNA"/>
</dbReference>
<sequence>MNTNTATADSENSQNNRFANSSPNSGLKSVIYIRIGWEEYIVMAFFDQNLEYNCIPLKMAEEIGIRHVSKKIKNEDEKFNKKIMNRVQFVLPTNETLYLRFMMEGKSSHIVLGKDFCDYFNWL</sequence>
<comment type="caution">
    <text evidence="2">The sequence shown here is derived from an EMBL/GenBank/DDBJ whole genome shotgun (WGS) entry which is preliminary data.</text>
</comment>
<name>A0A9Q3E9N2_9BASI</name>
<evidence type="ECO:0000313" key="3">
    <source>
        <dbReference type="Proteomes" id="UP000765509"/>
    </source>
</evidence>
<evidence type="ECO:0000256" key="1">
    <source>
        <dbReference type="SAM" id="MobiDB-lite"/>
    </source>
</evidence>
<organism evidence="2 3">
    <name type="scientific">Austropuccinia psidii MF-1</name>
    <dbReference type="NCBI Taxonomy" id="1389203"/>
    <lineage>
        <taxon>Eukaryota</taxon>
        <taxon>Fungi</taxon>
        <taxon>Dikarya</taxon>
        <taxon>Basidiomycota</taxon>
        <taxon>Pucciniomycotina</taxon>
        <taxon>Pucciniomycetes</taxon>
        <taxon>Pucciniales</taxon>
        <taxon>Sphaerophragmiaceae</taxon>
        <taxon>Austropuccinia</taxon>
    </lineage>
</organism>
<protein>
    <submittedName>
        <fullName evidence="2">Uncharacterized protein</fullName>
    </submittedName>
</protein>
<gene>
    <name evidence="2" type="ORF">O181_056468</name>
</gene>
<feature type="region of interest" description="Disordered" evidence="1">
    <location>
        <begin position="1"/>
        <end position="22"/>
    </location>
</feature>
<dbReference type="Proteomes" id="UP000765509">
    <property type="component" value="Unassembled WGS sequence"/>
</dbReference>
<accession>A0A9Q3E9N2</accession>
<evidence type="ECO:0000313" key="2">
    <source>
        <dbReference type="EMBL" id="MBW0516753.1"/>
    </source>
</evidence>
<reference evidence="2" key="1">
    <citation type="submission" date="2021-03" db="EMBL/GenBank/DDBJ databases">
        <title>Draft genome sequence of rust myrtle Austropuccinia psidii MF-1, a brazilian biotype.</title>
        <authorList>
            <person name="Quecine M.C."/>
            <person name="Pachon D.M.R."/>
            <person name="Bonatelli M.L."/>
            <person name="Correr F.H."/>
            <person name="Franceschini L.M."/>
            <person name="Leite T.F."/>
            <person name="Margarido G.R.A."/>
            <person name="Almeida C.A."/>
            <person name="Ferrarezi J.A."/>
            <person name="Labate C.A."/>
        </authorList>
    </citation>
    <scope>NUCLEOTIDE SEQUENCE</scope>
    <source>
        <strain evidence="2">MF-1</strain>
    </source>
</reference>
<proteinExistence type="predicted"/>
<dbReference type="AlphaFoldDB" id="A0A9Q3E9N2"/>
<keyword evidence="3" id="KW-1185">Reference proteome</keyword>